<dbReference type="Gene3D" id="1.10.287.1260">
    <property type="match status" value="1"/>
</dbReference>
<keyword evidence="5 8" id="KW-1133">Transmembrane helix</keyword>
<sequence length="325" mass="34788">MSEWTKLRRTVIDWAASLDDIGFDVGRTHISLFNAVWMVVVVILVIVFGRVAGRVGRRAVRGMKGLDGTQKALGEKLMTVTVWTVAVLVGIDAVGINLTTLTVFSGAFGLAVGFGLQKTFGNLIAGVILLMDRSIKPGDVVAVNDTKGSTFGVVSRIGVRAITVATRDNREILIPNEILMTTQVENWSHSSKEVGITIPVNVAYGSDLDLAEKLLLEAAMTVPRVLRDPAPSILFDAFGASAIQLLIYISINDPENGVGNVRSDVLKAAWHALKDSGVSIPLPQSDVTLRDSDGLRVLAEALGQRGTQVQTGGRSSDDRRNGDSE</sequence>
<dbReference type="SUPFAM" id="SSF50182">
    <property type="entry name" value="Sm-like ribonucleoproteins"/>
    <property type="match status" value="1"/>
</dbReference>
<name>A0A512AHB9_9SPHN</name>
<keyword evidence="3" id="KW-1003">Cell membrane</keyword>
<dbReference type="Pfam" id="PF00924">
    <property type="entry name" value="MS_channel_2nd"/>
    <property type="match status" value="1"/>
</dbReference>
<dbReference type="InterPro" id="IPR049142">
    <property type="entry name" value="MS_channel_1st"/>
</dbReference>
<evidence type="ECO:0000256" key="7">
    <source>
        <dbReference type="SAM" id="MobiDB-lite"/>
    </source>
</evidence>
<feature type="transmembrane region" description="Helical" evidence="8">
    <location>
        <begin position="77"/>
        <end position="96"/>
    </location>
</feature>
<dbReference type="Pfam" id="PF21082">
    <property type="entry name" value="MS_channel_3rd"/>
    <property type="match status" value="1"/>
</dbReference>
<evidence type="ECO:0000313" key="12">
    <source>
        <dbReference type="EMBL" id="GEN99107.1"/>
    </source>
</evidence>
<reference evidence="12 13" key="1">
    <citation type="submission" date="2019-07" db="EMBL/GenBank/DDBJ databases">
        <title>Whole genome shotgun sequence of Novosphingobium sediminis NBRC 106119.</title>
        <authorList>
            <person name="Hosoyama A."/>
            <person name="Uohara A."/>
            <person name="Ohji S."/>
            <person name="Ichikawa N."/>
        </authorList>
    </citation>
    <scope>NUCLEOTIDE SEQUENCE [LARGE SCALE GENOMIC DNA]</scope>
    <source>
        <strain evidence="12 13">NBRC 106119</strain>
    </source>
</reference>
<dbReference type="Proteomes" id="UP000321464">
    <property type="component" value="Unassembled WGS sequence"/>
</dbReference>
<accession>A0A512AHB9</accession>
<feature type="compositionally biased region" description="Low complexity" evidence="7">
    <location>
        <begin position="303"/>
        <end position="314"/>
    </location>
</feature>
<organism evidence="12 13">
    <name type="scientific">Novosphingobium sediminis</name>
    <dbReference type="NCBI Taxonomy" id="707214"/>
    <lineage>
        <taxon>Bacteria</taxon>
        <taxon>Pseudomonadati</taxon>
        <taxon>Pseudomonadota</taxon>
        <taxon>Alphaproteobacteria</taxon>
        <taxon>Sphingomonadales</taxon>
        <taxon>Sphingomonadaceae</taxon>
        <taxon>Novosphingobium</taxon>
    </lineage>
</organism>
<dbReference type="InterPro" id="IPR010920">
    <property type="entry name" value="LSM_dom_sf"/>
</dbReference>
<evidence type="ECO:0000256" key="4">
    <source>
        <dbReference type="ARBA" id="ARBA00022692"/>
    </source>
</evidence>
<dbReference type="GO" id="GO:0005886">
    <property type="term" value="C:plasma membrane"/>
    <property type="evidence" value="ECO:0007669"/>
    <property type="project" value="UniProtKB-SubCell"/>
</dbReference>
<evidence type="ECO:0000256" key="8">
    <source>
        <dbReference type="SAM" id="Phobius"/>
    </source>
</evidence>
<feature type="domain" description="Mechanosensitive ion channel transmembrane helices 2/3" evidence="11">
    <location>
        <begin position="77"/>
        <end position="117"/>
    </location>
</feature>
<comment type="subcellular location">
    <subcellularLocation>
        <location evidence="1">Cell membrane</location>
        <topology evidence="1">Multi-pass membrane protein</topology>
    </subcellularLocation>
</comment>
<feature type="compositionally biased region" description="Basic and acidic residues" evidence="7">
    <location>
        <begin position="315"/>
        <end position="325"/>
    </location>
</feature>
<evidence type="ECO:0000256" key="3">
    <source>
        <dbReference type="ARBA" id="ARBA00022475"/>
    </source>
</evidence>
<keyword evidence="6 8" id="KW-0472">Membrane</keyword>
<evidence type="ECO:0000256" key="1">
    <source>
        <dbReference type="ARBA" id="ARBA00004651"/>
    </source>
</evidence>
<dbReference type="SUPFAM" id="SSF82689">
    <property type="entry name" value="Mechanosensitive channel protein MscS (YggB), C-terminal domain"/>
    <property type="match status" value="1"/>
</dbReference>
<evidence type="ECO:0000313" key="13">
    <source>
        <dbReference type="Proteomes" id="UP000321464"/>
    </source>
</evidence>
<dbReference type="InterPro" id="IPR011066">
    <property type="entry name" value="MscS_channel_C_sf"/>
</dbReference>
<protein>
    <recommendedName>
        <fullName evidence="14">Mechanosensitive ion channel protein MscS</fullName>
    </recommendedName>
</protein>
<dbReference type="SUPFAM" id="SSF82861">
    <property type="entry name" value="Mechanosensitive channel protein MscS (YggB), transmembrane region"/>
    <property type="match status" value="1"/>
</dbReference>
<feature type="transmembrane region" description="Helical" evidence="8">
    <location>
        <begin position="108"/>
        <end position="130"/>
    </location>
</feature>
<dbReference type="AlphaFoldDB" id="A0A512AHB9"/>
<feature type="domain" description="Mechanosensitive ion channel MscS" evidence="9">
    <location>
        <begin position="119"/>
        <end position="189"/>
    </location>
</feature>
<feature type="transmembrane region" description="Helical" evidence="8">
    <location>
        <begin position="35"/>
        <end position="56"/>
    </location>
</feature>
<keyword evidence="13" id="KW-1185">Reference proteome</keyword>
<dbReference type="InterPro" id="IPR052702">
    <property type="entry name" value="MscS-like_channel"/>
</dbReference>
<proteinExistence type="inferred from homology"/>
<dbReference type="PANTHER" id="PTHR30347">
    <property type="entry name" value="POTASSIUM CHANNEL RELATED"/>
    <property type="match status" value="1"/>
</dbReference>
<dbReference type="InterPro" id="IPR006685">
    <property type="entry name" value="MscS_channel_2nd"/>
</dbReference>
<feature type="domain" description="Mechanosensitive ion channel MscS C-terminal" evidence="10">
    <location>
        <begin position="196"/>
        <end position="280"/>
    </location>
</feature>
<dbReference type="InterPro" id="IPR011014">
    <property type="entry name" value="MscS_channel_TM-2"/>
</dbReference>
<gene>
    <name evidence="12" type="ORF">NSE01_09400</name>
</gene>
<dbReference type="RefSeq" id="WP_174811994.1">
    <property type="nucleotide sequence ID" value="NZ_BJYR01000007.1"/>
</dbReference>
<evidence type="ECO:0000256" key="6">
    <source>
        <dbReference type="ARBA" id="ARBA00023136"/>
    </source>
</evidence>
<dbReference type="Pfam" id="PF21088">
    <property type="entry name" value="MS_channel_1st"/>
    <property type="match status" value="1"/>
</dbReference>
<dbReference type="InterPro" id="IPR049278">
    <property type="entry name" value="MS_channel_C"/>
</dbReference>
<evidence type="ECO:0000256" key="5">
    <source>
        <dbReference type="ARBA" id="ARBA00022989"/>
    </source>
</evidence>
<dbReference type="PANTHER" id="PTHR30347:SF1">
    <property type="entry name" value="MECHANOSENSITIVE CHANNEL MSCK"/>
    <property type="match status" value="1"/>
</dbReference>
<comment type="caution">
    <text evidence="12">The sequence shown here is derived from an EMBL/GenBank/DDBJ whole genome shotgun (WGS) entry which is preliminary data.</text>
</comment>
<dbReference type="Gene3D" id="3.30.70.100">
    <property type="match status" value="1"/>
</dbReference>
<evidence type="ECO:0000256" key="2">
    <source>
        <dbReference type="ARBA" id="ARBA00008017"/>
    </source>
</evidence>
<dbReference type="Gene3D" id="2.30.30.60">
    <property type="match status" value="1"/>
</dbReference>
<dbReference type="EMBL" id="BJYR01000007">
    <property type="protein sequence ID" value="GEN99107.1"/>
    <property type="molecule type" value="Genomic_DNA"/>
</dbReference>
<evidence type="ECO:0008006" key="14">
    <source>
        <dbReference type="Google" id="ProtNLM"/>
    </source>
</evidence>
<dbReference type="GO" id="GO:0008381">
    <property type="term" value="F:mechanosensitive monoatomic ion channel activity"/>
    <property type="evidence" value="ECO:0007669"/>
    <property type="project" value="UniProtKB-ARBA"/>
</dbReference>
<feature type="region of interest" description="Disordered" evidence="7">
    <location>
        <begin position="303"/>
        <end position="325"/>
    </location>
</feature>
<comment type="similarity">
    <text evidence="2">Belongs to the MscS (TC 1.A.23) family.</text>
</comment>
<evidence type="ECO:0000259" key="9">
    <source>
        <dbReference type="Pfam" id="PF00924"/>
    </source>
</evidence>
<dbReference type="InterPro" id="IPR023408">
    <property type="entry name" value="MscS_beta-dom_sf"/>
</dbReference>
<evidence type="ECO:0000259" key="11">
    <source>
        <dbReference type="Pfam" id="PF21088"/>
    </source>
</evidence>
<evidence type="ECO:0000259" key="10">
    <source>
        <dbReference type="Pfam" id="PF21082"/>
    </source>
</evidence>
<keyword evidence="4 8" id="KW-0812">Transmembrane</keyword>